<dbReference type="SFLD" id="SFLDS00003">
    <property type="entry name" value="Haloacid_Dehalogenase"/>
    <property type="match status" value="1"/>
</dbReference>
<sequence length="278" mass="29325">MAASLSSSSSSSSSASSRRVFAPLNPNPSNTTGQSHDGDPKLRGIVFDMDGTLTLPQNYMFAEMRAALNIPKSVDILGHIASLPPAAQPAALQAVRAIERRAMLTQTPQPGLARLMRYLDARGIRTAICTRNYEEPVRHFLATSLPGRPAAAFDPIVTRDFKPPKPDPAGILHIARQWGLTGGGEGRGEKGADASGLIMVGDSFDDMAAGRRAGAATVLLVNDANRGLAESECTDLVIESLDNLEAILDAGFRGRQVQVGAVDVDEEAKAREPASAGL</sequence>
<protein>
    <submittedName>
        <fullName evidence="2">HAD-like domain protein</fullName>
    </submittedName>
</protein>
<keyword evidence="3" id="KW-1185">Reference proteome</keyword>
<feature type="compositionally biased region" description="Low complexity" evidence="1">
    <location>
        <begin position="1"/>
        <end position="17"/>
    </location>
</feature>
<dbReference type="OrthoDB" id="426235at2759"/>
<evidence type="ECO:0000313" key="3">
    <source>
        <dbReference type="Proteomes" id="UP000078544"/>
    </source>
</evidence>
<dbReference type="AlphaFoldDB" id="A0A167YAP4"/>
<dbReference type="InterPro" id="IPR036412">
    <property type="entry name" value="HAD-like_sf"/>
</dbReference>
<dbReference type="Gene3D" id="3.40.50.1000">
    <property type="entry name" value="HAD superfamily/HAD-like"/>
    <property type="match status" value="1"/>
</dbReference>
<dbReference type="Proteomes" id="UP000078544">
    <property type="component" value="Unassembled WGS sequence"/>
</dbReference>
<dbReference type="SUPFAM" id="SSF56784">
    <property type="entry name" value="HAD-like"/>
    <property type="match status" value="1"/>
</dbReference>
<dbReference type="STRING" id="1081109.A0A167YAP4"/>
<accession>A0A167YAP4</accession>
<comment type="caution">
    <text evidence="2">The sequence shown here is derived from an EMBL/GenBank/DDBJ whole genome shotgun (WGS) entry which is preliminary data.</text>
</comment>
<dbReference type="SFLD" id="SFLDG01129">
    <property type="entry name" value="C1.5:_HAD__Beta-PGM__Phosphata"/>
    <property type="match status" value="1"/>
</dbReference>
<dbReference type="Gene3D" id="1.10.260.80">
    <property type="match status" value="1"/>
</dbReference>
<gene>
    <name evidence="2" type="ORF">AAL_06817</name>
</gene>
<dbReference type="Pfam" id="PF00702">
    <property type="entry name" value="Hydrolase"/>
    <property type="match status" value="1"/>
</dbReference>
<evidence type="ECO:0000256" key="1">
    <source>
        <dbReference type="SAM" id="MobiDB-lite"/>
    </source>
</evidence>
<feature type="region of interest" description="Disordered" evidence="1">
    <location>
        <begin position="1"/>
        <end position="43"/>
    </location>
</feature>
<reference evidence="2 3" key="1">
    <citation type="journal article" date="2016" name="Genome Biol. Evol.">
        <title>Divergent and convergent evolution of fungal pathogenicity.</title>
        <authorList>
            <person name="Shang Y."/>
            <person name="Xiao G."/>
            <person name="Zheng P."/>
            <person name="Cen K."/>
            <person name="Zhan S."/>
            <person name="Wang C."/>
        </authorList>
    </citation>
    <scope>NUCLEOTIDE SEQUENCE [LARGE SCALE GENOMIC DNA]</scope>
    <source>
        <strain evidence="2 3">RCEF 2490</strain>
    </source>
</reference>
<evidence type="ECO:0000313" key="2">
    <source>
        <dbReference type="EMBL" id="KZZ91076.1"/>
    </source>
</evidence>
<organism evidence="2 3">
    <name type="scientific">Moelleriella libera RCEF 2490</name>
    <dbReference type="NCBI Taxonomy" id="1081109"/>
    <lineage>
        <taxon>Eukaryota</taxon>
        <taxon>Fungi</taxon>
        <taxon>Dikarya</taxon>
        <taxon>Ascomycota</taxon>
        <taxon>Pezizomycotina</taxon>
        <taxon>Sordariomycetes</taxon>
        <taxon>Hypocreomycetidae</taxon>
        <taxon>Hypocreales</taxon>
        <taxon>Clavicipitaceae</taxon>
        <taxon>Moelleriella</taxon>
    </lineage>
</organism>
<dbReference type="PANTHER" id="PTHR43885:SF1">
    <property type="entry name" value="SUPERFAMILY HYDROLASE, PUTATIVE (AFU_ORTHOLOGUE AFUA_4G13290)-RELATED"/>
    <property type="match status" value="1"/>
</dbReference>
<dbReference type="EMBL" id="AZGY01000019">
    <property type="protein sequence ID" value="KZZ91076.1"/>
    <property type="molecule type" value="Genomic_DNA"/>
</dbReference>
<dbReference type="InterPro" id="IPR023214">
    <property type="entry name" value="HAD_sf"/>
</dbReference>
<name>A0A167YAP4_9HYPO</name>
<dbReference type="PANTHER" id="PTHR43885">
    <property type="entry name" value="HALOACID DEHALOGENASE-LIKE HYDROLASE"/>
    <property type="match status" value="1"/>
</dbReference>
<proteinExistence type="predicted"/>
<dbReference type="GO" id="GO:0033883">
    <property type="term" value="F:pyridoxal phosphatase activity"/>
    <property type="evidence" value="ECO:0007669"/>
    <property type="project" value="EnsemblFungi"/>
</dbReference>